<evidence type="ECO:0000256" key="1">
    <source>
        <dbReference type="SAM" id="Phobius"/>
    </source>
</evidence>
<sequence>MKLVNNLNIKLLIMRSILRLENSSLQIQLASVSETKTKDAELIKSMIDNFLFRFFTSLPAVVLYSSALLCKASFLLYMHSQAYLLGSRKKNMKRCELTPCMRAKKYWGYIMGPPLLCFSRCLMLHSMTLHCSKFHLLQSPNTLTCPCKLLPSLEIFPLYRKTPVT</sequence>
<protein>
    <submittedName>
        <fullName evidence="2">CLUMA_CG021450, isoform A</fullName>
    </submittedName>
</protein>
<organism evidence="2 3">
    <name type="scientific">Clunio marinus</name>
    <dbReference type="NCBI Taxonomy" id="568069"/>
    <lineage>
        <taxon>Eukaryota</taxon>
        <taxon>Metazoa</taxon>
        <taxon>Ecdysozoa</taxon>
        <taxon>Arthropoda</taxon>
        <taxon>Hexapoda</taxon>
        <taxon>Insecta</taxon>
        <taxon>Pterygota</taxon>
        <taxon>Neoptera</taxon>
        <taxon>Endopterygota</taxon>
        <taxon>Diptera</taxon>
        <taxon>Nematocera</taxon>
        <taxon>Chironomoidea</taxon>
        <taxon>Chironomidae</taxon>
        <taxon>Clunio</taxon>
    </lineage>
</organism>
<keyword evidence="3" id="KW-1185">Reference proteome</keyword>
<dbReference type="AlphaFoldDB" id="A0A1J1J7N2"/>
<name>A0A1J1J7N2_9DIPT</name>
<evidence type="ECO:0000313" key="3">
    <source>
        <dbReference type="Proteomes" id="UP000183832"/>
    </source>
</evidence>
<keyword evidence="1" id="KW-0812">Transmembrane</keyword>
<keyword evidence="1" id="KW-0472">Membrane</keyword>
<evidence type="ECO:0000313" key="2">
    <source>
        <dbReference type="EMBL" id="CRL08399.1"/>
    </source>
</evidence>
<reference evidence="2 3" key="1">
    <citation type="submission" date="2015-04" db="EMBL/GenBank/DDBJ databases">
        <authorList>
            <person name="Syromyatnikov M.Y."/>
            <person name="Popov V.N."/>
        </authorList>
    </citation>
    <scope>NUCLEOTIDE SEQUENCE [LARGE SCALE GENOMIC DNA]</scope>
</reference>
<feature type="transmembrane region" description="Helical" evidence="1">
    <location>
        <begin position="61"/>
        <end position="85"/>
    </location>
</feature>
<keyword evidence="1" id="KW-1133">Transmembrane helix</keyword>
<dbReference type="EMBL" id="CVRI01000075">
    <property type="protein sequence ID" value="CRL08399.1"/>
    <property type="molecule type" value="Genomic_DNA"/>
</dbReference>
<accession>A0A1J1J7N2</accession>
<dbReference type="Proteomes" id="UP000183832">
    <property type="component" value="Unassembled WGS sequence"/>
</dbReference>
<gene>
    <name evidence="2" type="ORF">CLUMA_CG021450</name>
</gene>
<proteinExistence type="predicted"/>